<dbReference type="Proteomes" id="UP000077961">
    <property type="component" value="Unassembled WGS sequence"/>
</dbReference>
<sequence length="79" mass="8827">MPVAITDIVLARLLPRFMLRYPKVRLAIEASHRQVDLVEEYVDVVVRRLGVEVASSSLIQAPLCTARWGLVASPADRND</sequence>
<protein>
    <recommendedName>
        <fullName evidence="1">LysR substrate-binding domain-containing protein</fullName>
    </recommendedName>
</protein>
<dbReference type="EMBL" id="LXKA01000221">
    <property type="protein sequence ID" value="OAJ61212.1"/>
    <property type="molecule type" value="Genomic_DNA"/>
</dbReference>
<dbReference type="SUPFAM" id="SSF53850">
    <property type="entry name" value="Periplasmic binding protein-like II"/>
    <property type="match status" value="1"/>
</dbReference>
<comment type="caution">
    <text evidence="3">The sequence shown here is derived from an EMBL/GenBank/DDBJ whole genome shotgun (WGS) entry which is preliminary data.</text>
</comment>
<organism evidence="3 5">
    <name type="scientific">Paraburkholderia ginsengiterrae</name>
    <dbReference type="NCBI Taxonomy" id="1462993"/>
    <lineage>
        <taxon>Bacteria</taxon>
        <taxon>Pseudomonadati</taxon>
        <taxon>Pseudomonadota</taxon>
        <taxon>Betaproteobacteria</taxon>
        <taxon>Burkholderiales</taxon>
        <taxon>Burkholderiaceae</taxon>
        <taxon>Paraburkholderia</taxon>
    </lineage>
</organism>
<accession>A0A1A9N7W1</accession>
<dbReference type="Pfam" id="PF03466">
    <property type="entry name" value="LysR_substrate"/>
    <property type="match status" value="1"/>
</dbReference>
<evidence type="ECO:0000313" key="4">
    <source>
        <dbReference type="Proteomes" id="UP000077961"/>
    </source>
</evidence>
<dbReference type="InterPro" id="IPR005119">
    <property type="entry name" value="LysR_subst-bd"/>
</dbReference>
<name>A0A1A9N7W1_9BURK</name>
<reference evidence="4 5" key="1">
    <citation type="submission" date="2016-04" db="EMBL/GenBank/DDBJ databases">
        <title>Reclassification of Paraburkholderia panaciterrae (Farh et al. 2015) Dobritsa &amp; Samadpour 2016 as a later homotypic synonym of Paraburkholderia ginsengiterrae (Farh et al. 2015) Dobritsa &amp; Samadpour 2016.</title>
        <authorList>
            <person name="Dobritsa A.P."/>
            <person name="Kutumbaka K."/>
            <person name="Samadpour M."/>
        </authorList>
    </citation>
    <scope>NUCLEOTIDE SEQUENCE [LARGE SCALE GENOMIC DNA]</scope>
    <source>
        <strain evidence="3 5">DCY85</strain>
        <strain evidence="2 4">DCY85-1</strain>
    </source>
</reference>
<dbReference type="AlphaFoldDB" id="A0A1A9N7W1"/>
<feature type="domain" description="LysR substrate-binding" evidence="1">
    <location>
        <begin position="3"/>
        <end position="75"/>
    </location>
</feature>
<evidence type="ECO:0000313" key="5">
    <source>
        <dbReference type="Proteomes" id="UP000078116"/>
    </source>
</evidence>
<dbReference type="EMBL" id="LXJZ01000198">
    <property type="protein sequence ID" value="OAJ55030.1"/>
    <property type="molecule type" value="Genomic_DNA"/>
</dbReference>
<evidence type="ECO:0000313" key="3">
    <source>
        <dbReference type="EMBL" id="OAJ61212.1"/>
    </source>
</evidence>
<keyword evidence="4" id="KW-1185">Reference proteome</keyword>
<evidence type="ECO:0000313" key="2">
    <source>
        <dbReference type="EMBL" id="OAJ55030.1"/>
    </source>
</evidence>
<gene>
    <name evidence="2" type="ORF">A6V36_09425</name>
    <name evidence="3" type="ORF">A6V37_03750</name>
</gene>
<proteinExistence type="predicted"/>
<dbReference type="STRING" id="1462993.A6V36_09425"/>
<dbReference type="Gene3D" id="3.40.190.290">
    <property type="match status" value="1"/>
</dbReference>
<dbReference type="Proteomes" id="UP000078116">
    <property type="component" value="Unassembled WGS sequence"/>
</dbReference>
<evidence type="ECO:0000259" key="1">
    <source>
        <dbReference type="Pfam" id="PF03466"/>
    </source>
</evidence>